<evidence type="ECO:0000256" key="1">
    <source>
        <dbReference type="ARBA" id="ARBA00022723"/>
    </source>
</evidence>
<evidence type="ECO:0000259" key="3">
    <source>
        <dbReference type="Pfam" id="PF06155"/>
    </source>
</evidence>
<proteinExistence type="predicted"/>
<sequence length="103" mass="11106">MTPSEITVTADALALSWPDGLVTLPAALLRHACRCADCRAQVLRGTPATLPATIRLQGAEPIGHYALQLHFDDGHERGIYPWGYLRGLGLGVAEPQVLNHRGQ</sequence>
<accession>A0ABQ6BXB0</accession>
<organism evidence="4 5">
    <name type="scientific">Chitiniphilus shinanonensis</name>
    <dbReference type="NCBI Taxonomy" id="553088"/>
    <lineage>
        <taxon>Bacteria</taxon>
        <taxon>Pseudomonadati</taxon>
        <taxon>Pseudomonadota</taxon>
        <taxon>Betaproteobacteria</taxon>
        <taxon>Neisseriales</taxon>
        <taxon>Chitinibacteraceae</taxon>
        <taxon>Chitiniphilus</taxon>
    </lineage>
</organism>
<feature type="domain" description="Gamma-butyrobetaine hydroxylase-like N-terminal" evidence="3">
    <location>
        <begin position="10"/>
        <end position="86"/>
    </location>
</feature>
<dbReference type="EMBL" id="BSOZ01000086">
    <property type="protein sequence ID" value="GLS06057.1"/>
    <property type="molecule type" value="Genomic_DNA"/>
</dbReference>
<name>A0ABQ6BXB0_9NEIS</name>
<evidence type="ECO:0000313" key="5">
    <source>
        <dbReference type="Proteomes" id="UP001156836"/>
    </source>
</evidence>
<evidence type="ECO:0000256" key="2">
    <source>
        <dbReference type="ARBA" id="ARBA00023004"/>
    </source>
</evidence>
<dbReference type="Pfam" id="PF06155">
    <property type="entry name" value="GBBH-like_N"/>
    <property type="match status" value="1"/>
</dbReference>
<dbReference type="InterPro" id="IPR010376">
    <property type="entry name" value="GBBH-like_N"/>
</dbReference>
<keyword evidence="2" id="KW-0408">Iron</keyword>
<protein>
    <recommendedName>
        <fullName evidence="3">Gamma-butyrobetaine hydroxylase-like N-terminal domain-containing protein</fullName>
    </recommendedName>
</protein>
<dbReference type="Proteomes" id="UP001156836">
    <property type="component" value="Unassembled WGS sequence"/>
</dbReference>
<dbReference type="PANTHER" id="PTHR35303">
    <property type="entry name" value="OS02G0197800 PROTEIN"/>
    <property type="match status" value="1"/>
</dbReference>
<dbReference type="InterPro" id="IPR038492">
    <property type="entry name" value="GBBH-like_N_sf"/>
</dbReference>
<keyword evidence="5" id="KW-1185">Reference proteome</keyword>
<gene>
    <name evidence="4" type="ORF">GCM10007860_32230</name>
</gene>
<comment type="caution">
    <text evidence="4">The sequence shown here is derived from an EMBL/GenBank/DDBJ whole genome shotgun (WGS) entry which is preliminary data.</text>
</comment>
<dbReference type="Gene3D" id="3.30.2020.30">
    <property type="match status" value="1"/>
</dbReference>
<reference evidence="5" key="1">
    <citation type="journal article" date="2019" name="Int. J. Syst. Evol. Microbiol.">
        <title>The Global Catalogue of Microorganisms (GCM) 10K type strain sequencing project: providing services to taxonomists for standard genome sequencing and annotation.</title>
        <authorList>
            <consortium name="The Broad Institute Genomics Platform"/>
            <consortium name="The Broad Institute Genome Sequencing Center for Infectious Disease"/>
            <person name="Wu L."/>
            <person name="Ma J."/>
        </authorList>
    </citation>
    <scope>NUCLEOTIDE SEQUENCE [LARGE SCALE GENOMIC DNA]</scope>
    <source>
        <strain evidence="5">NBRC 104970</strain>
    </source>
</reference>
<dbReference type="RefSeq" id="WP_018749438.1">
    <property type="nucleotide sequence ID" value="NZ_BSOZ01000086.1"/>
</dbReference>
<dbReference type="PANTHER" id="PTHR35303:SF8">
    <property type="entry name" value="GAMMA-BUTYROBETAINE HYDROXYLASE-LIKE N-TERMINAL DOMAIN-CONTAINING PROTEIN"/>
    <property type="match status" value="1"/>
</dbReference>
<keyword evidence="1" id="KW-0479">Metal-binding</keyword>
<evidence type="ECO:0000313" key="4">
    <source>
        <dbReference type="EMBL" id="GLS06057.1"/>
    </source>
</evidence>